<dbReference type="OrthoDB" id="2606899at2"/>
<gene>
    <name evidence="2" type="ORF">A7K69_08470</name>
</gene>
<accession>A0A1B7KS92</accession>
<dbReference type="InterPro" id="IPR025959">
    <property type="entry name" value="Winged_HTH_dom"/>
</dbReference>
<evidence type="ECO:0000313" key="3">
    <source>
        <dbReference type="Proteomes" id="UP000078290"/>
    </source>
</evidence>
<feature type="domain" description="Winged helix-turn helix" evidence="1">
    <location>
        <begin position="4"/>
        <end position="30"/>
    </location>
</feature>
<proteinExistence type="predicted"/>
<evidence type="ECO:0000313" key="2">
    <source>
        <dbReference type="EMBL" id="OAT72953.1"/>
    </source>
</evidence>
<comment type="caution">
    <text evidence="2">The sequence shown here is derived from an EMBL/GenBank/DDBJ whole genome shotgun (WGS) entry which is preliminary data.</text>
</comment>
<name>A0A1B7KS92_PARTM</name>
<dbReference type="AlphaFoldDB" id="A0A1B7KS92"/>
<dbReference type="EMBL" id="LXMA01000023">
    <property type="protein sequence ID" value="OAT72953.1"/>
    <property type="molecule type" value="Genomic_DNA"/>
</dbReference>
<organism evidence="2 3">
    <name type="scientific">Parageobacillus thermoglucosidasius</name>
    <name type="common">Geobacillus thermoglucosidasius</name>
    <dbReference type="NCBI Taxonomy" id="1426"/>
    <lineage>
        <taxon>Bacteria</taxon>
        <taxon>Bacillati</taxon>
        <taxon>Bacillota</taxon>
        <taxon>Bacilli</taxon>
        <taxon>Bacillales</taxon>
        <taxon>Anoxybacillaceae</taxon>
        <taxon>Parageobacillus</taxon>
    </lineage>
</organism>
<dbReference type="Proteomes" id="UP000078290">
    <property type="component" value="Unassembled WGS sequence"/>
</dbReference>
<sequence>MLWQLRLSYTRPTYVLAKADPEKQQAFEQEIRIKKLLNNDTVLLYQDETYVRAYQSLHDTW</sequence>
<reference evidence="3" key="1">
    <citation type="submission" date="2016-05" db="EMBL/GenBank/DDBJ databases">
        <authorList>
            <person name="Wang W."/>
            <person name="Zhu L."/>
        </authorList>
    </citation>
    <scope>NUCLEOTIDE SEQUENCE [LARGE SCALE GENOMIC DNA]</scope>
    <source>
        <strain evidence="3">W-2</strain>
    </source>
</reference>
<protein>
    <recommendedName>
        <fullName evidence="1">Winged helix-turn helix domain-containing protein</fullName>
    </recommendedName>
</protein>
<evidence type="ECO:0000259" key="1">
    <source>
        <dbReference type="Pfam" id="PF13592"/>
    </source>
</evidence>
<dbReference type="Pfam" id="PF13592">
    <property type="entry name" value="HTH_33"/>
    <property type="match status" value="1"/>
</dbReference>